<feature type="region of interest" description="Disordered" evidence="5">
    <location>
        <begin position="262"/>
        <end position="379"/>
    </location>
</feature>
<feature type="compositionally biased region" description="Basic and acidic residues" evidence="5">
    <location>
        <begin position="585"/>
        <end position="597"/>
    </location>
</feature>
<name>A0ABM1ZYE4_AEDAL</name>
<feature type="region of interest" description="Disordered" evidence="5">
    <location>
        <begin position="585"/>
        <end position="621"/>
    </location>
</feature>
<dbReference type="Proteomes" id="UP000069940">
    <property type="component" value="Unassembled WGS sequence"/>
</dbReference>
<dbReference type="InterPro" id="IPR002999">
    <property type="entry name" value="Tudor"/>
</dbReference>
<dbReference type="CDD" id="cd00590">
    <property type="entry name" value="RRM_SF"/>
    <property type="match status" value="1"/>
</dbReference>
<dbReference type="SUPFAM" id="SSF144232">
    <property type="entry name" value="HIT/MYND zinc finger-like"/>
    <property type="match status" value="1"/>
</dbReference>
<reference evidence="7" key="2">
    <citation type="submission" date="2025-05" db="UniProtKB">
        <authorList>
            <consortium name="EnsemblMetazoa"/>
        </authorList>
    </citation>
    <scope>IDENTIFICATION</scope>
    <source>
        <strain evidence="7">Foshan</strain>
    </source>
</reference>
<organism evidence="7 8">
    <name type="scientific">Aedes albopictus</name>
    <name type="common">Asian tiger mosquito</name>
    <name type="synonym">Stegomyia albopicta</name>
    <dbReference type="NCBI Taxonomy" id="7160"/>
    <lineage>
        <taxon>Eukaryota</taxon>
        <taxon>Metazoa</taxon>
        <taxon>Ecdysozoa</taxon>
        <taxon>Arthropoda</taxon>
        <taxon>Hexapoda</taxon>
        <taxon>Insecta</taxon>
        <taxon>Pterygota</taxon>
        <taxon>Neoptera</taxon>
        <taxon>Endopterygota</taxon>
        <taxon>Diptera</taxon>
        <taxon>Nematocera</taxon>
        <taxon>Culicoidea</taxon>
        <taxon>Culicidae</taxon>
        <taxon>Culicinae</taxon>
        <taxon>Aedini</taxon>
        <taxon>Aedes</taxon>
        <taxon>Stegomyia</taxon>
    </lineage>
</organism>
<protein>
    <recommendedName>
        <fullName evidence="6">MYND-type domain-containing protein</fullName>
    </recommendedName>
</protein>
<feature type="compositionally biased region" description="Polar residues" evidence="5">
    <location>
        <begin position="262"/>
        <end position="271"/>
    </location>
</feature>
<proteinExistence type="predicted"/>
<accession>A0ABM1ZYE4</accession>
<evidence type="ECO:0000256" key="5">
    <source>
        <dbReference type="SAM" id="MobiDB-lite"/>
    </source>
</evidence>
<dbReference type="SMART" id="SM00333">
    <property type="entry name" value="TUDOR"/>
    <property type="match status" value="2"/>
</dbReference>
<dbReference type="PROSITE" id="PS50865">
    <property type="entry name" value="ZF_MYND_2"/>
    <property type="match status" value="1"/>
</dbReference>
<dbReference type="GeneID" id="109425508"/>
<keyword evidence="8" id="KW-1185">Reference proteome</keyword>
<evidence type="ECO:0000313" key="7">
    <source>
        <dbReference type="EnsemblMetazoa" id="AALFPA23_022789.P33834"/>
    </source>
</evidence>
<feature type="compositionally biased region" description="Low complexity" evidence="5">
    <location>
        <begin position="342"/>
        <end position="362"/>
    </location>
</feature>
<dbReference type="InterPro" id="IPR002893">
    <property type="entry name" value="Znf_MYND"/>
</dbReference>
<evidence type="ECO:0000313" key="8">
    <source>
        <dbReference type="Proteomes" id="UP000069940"/>
    </source>
</evidence>
<feature type="compositionally biased region" description="Low complexity" evidence="5">
    <location>
        <begin position="272"/>
        <end position="317"/>
    </location>
</feature>
<feature type="compositionally biased region" description="Low complexity" evidence="5">
    <location>
        <begin position="598"/>
        <end position="617"/>
    </location>
</feature>
<dbReference type="EnsemblMetazoa" id="AALFPA23_022789.R33834">
    <property type="protein sequence ID" value="AALFPA23_022789.P33834"/>
    <property type="gene ID" value="AALFPA23_022789"/>
</dbReference>
<feature type="region of interest" description="Disordered" evidence="5">
    <location>
        <begin position="97"/>
        <end position="169"/>
    </location>
</feature>
<feature type="compositionally biased region" description="Polar residues" evidence="5">
    <location>
        <begin position="318"/>
        <end position="330"/>
    </location>
</feature>
<evidence type="ECO:0000256" key="4">
    <source>
        <dbReference type="PROSITE-ProRule" id="PRU00134"/>
    </source>
</evidence>
<keyword evidence="2 4" id="KW-0863">Zinc-finger</keyword>
<dbReference type="SUPFAM" id="SSF54928">
    <property type="entry name" value="RNA-binding domain, RBD"/>
    <property type="match status" value="1"/>
</dbReference>
<feature type="compositionally biased region" description="Low complexity" evidence="5">
    <location>
        <begin position="112"/>
        <end position="165"/>
    </location>
</feature>
<evidence type="ECO:0000256" key="1">
    <source>
        <dbReference type="ARBA" id="ARBA00022723"/>
    </source>
</evidence>
<feature type="region of interest" description="Disordered" evidence="5">
    <location>
        <begin position="1"/>
        <end position="20"/>
    </location>
</feature>
<dbReference type="SUPFAM" id="SSF63748">
    <property type="entry name" value="Tudor/PWWP/MBT"/>
    <property type="match status" value="1"/>
</dbReference>
<dbReference type="Gene3D" id="2.40.50.90">
    <property type="match status" value="1"/>
</dbReference>
<dbReference type="Pfam" id="PF00567">
    <property type="entry name" value="TUDOR"/>
    <property type="match status" value="1"/>
</dbReference>
<keyword evidence="3" id="KW-0862">Zinc</keyword>
<dbReference type="RefSeq" id="XP_029715940.2">
    <property type="nucleotide sequence ID" value="XM_029860080.2"/>
</dbReference>
<reference evidence="8" key="1">
    <citation type="journal article" date="2015" name="Proc. Natl. Acad. Sci. U.S.A.">
        <title>Genome sequence of the Asian Tiger mosquito, Aedes albopictus, reveals insights into its biology, genetics, and evolution.</title>
        <authorList>
            <person name="Chen X.G."/>
            <person name="Jiang X."/>
            <person name="Gu J."/>
            <person name="Xu M."/>
            <person name="Wu Y."/>
            <person name="Deng Y."/>
            <person name="Zhang C."/>
            <person name="Bonizzoni M."/>
            <person name="Dermauw W."/>
            <person name="Vontas J."/>
            <person name="Armbruster P."/>
            <person name="Huang X."/>
            <person name="Yang Y."/>
            <person name="Zhang H."/>
            <person name="He W."/>
            <person name="Peng H."/>
            <person name="Liu Y."/>
            <person name="Wu K."/>
            <person name="Chen J."/>
            <person name="Lirakis M."/>
            <person name="Topalis P."/>
            <person name="Van Leeuwen T."/>
            <person name="Hall A.B."/>
            <person name="Jiang X."/>
            <person name="Thorpe C."/>
            <person name="Mueller R.L."/>
            <person name="Sun C."/>
            <person name="Waterhouse R.M."/>
            <person name="Yan G."/>
            <person name="Tu Z.J."/>
            <person name="Fang X."/>
            <person name="James A.A."/>
        </authorList>
    </citation>
    <scope>NUCLEOTIDE SEQUENCE [LARGE SCALE GENOMIC DNA]</scope>
    <source>
        <strain evidence="8">Foshan</strain>
    </source>
</reference>
<evidence type="ECO:0000256" key="3">
    <source>
        <dbReference type="ARBA" id="ARBA00022833"/>
    </source>
</evidence>
<sequence>MTVGYHTTSDDSKPYDSESRVQPGRIRLVLRDAEVDIDEIYQIASTAGPVKYLRRPQSNPQWVFVQYENPSVAEHAIAMMKKLPIFKGVDPAIKSERFVKDKSDVGGGSGGNNNNNSNYNDDQQQRSSSNMNNQMNKGGGNRQQKPGNNANNNKNINNRMNNNNNSGMNGYGDVNLMTMDFETSQRPQSRTTDMYQPKFNLGCWSCTKMPYFECRCGAFYCNVECQRADWPIHKDVCMPRLVPISSSSNRILQEALSASLQRSGVDSQSHYQQQQQQQYQQQERQPQQNQQQKQQKQSQQQQNQNNRRGQTNNNINKDFQSPVDQQQNQGKPKKDSPRTPGQEPEAQRQPPKQQKQPTTPKSSPEEQNSVGGSAEKVSRLGNKLQRLKIAKSGGGVTRGILQAGPFPREGAAVKITASLPSGVLYIYHNNGKDGQQSEYYLLTNRMFKAANDAGALKAVPAVDDVIFAPFLGGYYRAKVLAVNGEKLQVFYVDFGNTDTVEWKQSREIADEDLKWARYLTYPVKLEGVESFSGEMLKLLETLEHVEEFEMVRADSIPGSEMKSVILKRPKQSLTLNMELMEVKERELRERKEREQKSKQQQQSSSAEQSSSSSAQKAKVADVKIADPSNYEPVLFDESMETSPLPFGSTKKLIIIDASEVMETRIISVVAAENVEKYAAVLEHCGLAGAKDSNVYKPIEEGEVCLVLHQEDWSRALYDISDGSYMLLDVGIIASVPAGNVRRFPPKLSHMVYNNEVVVENLPKLKAMMKDGKSDTVHGAIIEAKVSASEEGTSITIVDALVSP</sequence>
<dbReference type="Pfam" id="PF01753">
    <property type="entry name" value="zf-MYND"/>
    <property type="match status" value="1"/>
</dbReference>
<evidence type="ECO:0000256" key="2">
    <source>
        <dbReference type="ARBA" id="ARBA00022771"/>
    </source>
</evidence>
<feature type="compositionally biased region" description="Basic and acidic residues" evidence="5">
    <location>
        <begin position="8"/>
        <end position="19"/>
    </location>
</feature>
<dbReference type="InterPro" id="IPR035437">
    <property type="entry name" value="SNase_OB-fold_sf"/>
</dbReference>
<dbReference type="InterPro" id="IPR035979">
    <property type="entry name" value="RBD_domain_sf"/>
</dbReference>
<feature type="domain" description="MYND-type" evidence="6">
    <location>
        <begin position="203"/>
        <end position="237"/>
    </location>
</feature>
<evidence type="ECO:0000259" key="6">
    <source>
        <dbReference type="PROSITE" id="PS50865"/>
    </source>
</evidence>
<dbReference type="Gene3D" id="2.30.30.140">
    <property type="match status" value="1"/>
</dbReference>
<dbReference type="Gene3D" id="6.10.140.2220">
    <property type="match status" value="1"/>
</dbReference>
<keyword evidence="1" id="KW-0479">Metal-binding</keyword>